<keyword evidence="1" id="KW-0732">Signal</keyword>
<dbReference type="RefSeq" id="WP_248666671.1">
    <property type="nucleotide sequence ID" value="NZ_JALPRX010000034.1"/>
</dbReference>
<dbReference type="SUPFAM" id="SSF53850">
    <property type="entry name" value="Periplasmic binding protein-like II"/>
    <property type="match status" value="1"/>
</dbReference>
<dbReference type="GO" id="GO:0009228">
    <property type="term" value="P:thiamine biosynthetic process"/>
    <property type="evidence" value="ECO:0007669"/>
    <property type="project" value="InterPro"/>
</dbReference>
<keyword evidence="4" id="KW-1185">Reference proteome</keyword>
<dbReference type="Gene3D" id="3.40.190.10">
    <property type="entry name" value="Periplasmic binding protein-like II"/>
    <property type="match status" value="2"/>
</dbReference>
<dbReference type="Proteomes" id="UP001139516">
    <property type="component" value="Unassembled WGS sequence"/>
</dbReference>
<organism evidence="3 4">
    <name type="scientific">Roseomonas acroporae</name>
    <dbReference type="NCBI Taxonomy" id="2937791"/>
    <lineage>
        <taxon>Bacteria</taxon>
        <taxon>Pseudomonadati</taxon>
        <taxon>Pseudomonadota</taxon>
        <taxon>Alphaproteobacteria</taxon>
        <taxon>Acetobacterales</taxon>
        <taxon>Roseomonadaceae</taxon>
        <taxon>Roseomonas</taxon>
    </lineage>
</organism>
<gene>
    <name evidence="3" type="ORF">M0638_09150</name>
</gene>
<dbReference type="EMBL" id="JALPRX010000034">
    <property type="protein sequence ID" value="MCK8784546.1"/>
    <property type="molecule type" value="Genomic_DNA"/>
</dbReference>
<reference evidence="3" key="1">
    <citation type="submission" date="2022-04" db="EMBL/GenBank/DDBJ databases">
        <title>Roseomonas acroporae sp. nov., isolated from coral Acropora digitifera.</title>
        <authorList>
            <person name="Sun H."/>
        </authorList>
    </citation>
    <scope>NUCLEOTIDE SEQUENCE</scope>
    <source>
        <strain evidence="3">NAR14</strain>
    </source>
</reference>
<dbReference type="PANTHER" id="PTHR31528">
    <property type="entry name" value="4-AMINO-5-HYDROXYMETHYL-2-METHYLPYRIMIDINE PHOSPHATE SYNTHASE THI11-RELATED"/>
    <property type="match status" value="1"/>
</dbReference>
<dbReference type="InterPro" id="IPR015168">
    <property type="entry name" value="SsuA/THI5"/>
</dbReference>
<dbReference type="InterPro" id="IPR027939">
    <property type="entry name" value="NMT1/THI5"/>
</dbReference>
<sequence length="329" mass="34902">MRLTRRTALRAALGTLLAAPALHRARAAEAVSYLFPAPSFLPAFMPHHVAQKRGYFTSAGLEVTFQTGRGGADTAKQVAVGNADLGGGVGETTMIVRANGLPVRGVALLGGRPIFQVAARKAVGIKGFGDLRGRKVGVIGYQDTGYYALLGVLAASGLKRTDLQIQAVGAAGMTQLMIAGSLDAIMATPDWSDAIEQAGTALDHFPIDAVFPAMAQAVFASDQTVQRRPAVLRGFVGGLLHAVRDCMQDPAAAARDFVAAVPQHAGKEAEMERILRRYVADVYPTNPPDALGRFDAERLRTVQKFYVENSIIQTAVPVADLYTNDFVGQ</sequence>
<dbReference type="PROSITE" id="PS51318">
    <property type="entry name" value="TAT"/>
    <property type="match status" value="1"/>
</dbReference>
<evidence type="ECO:0000259" key="2">
    <source>
        <dbReference type="Pfam" id="PF09084"/>
    </source>
</evidence>
<feature type="chain" id="PRO_5040875169" evidence="1">
    <location>
        <begin position="28"/>
        <end position="329"/>
    </location>
</feature>
<evidence type="ECO:0000256" key="1">
    <source>
        <dbReference type="SAM" id="SignalP"/>
    </source>
</evidence>
<dbReference type="Pfam" id="PF09084">
    <property type="entry name" value="NMT1"/>
    <property type="match status" value="1"/>
</dbReference>
<proteinExistence type="predicted"/>
<comment type="caution">
    <text evidence="3">The sequence shown here is derived from an EMBL/GenBank/DDBJ whole genome shotgun (WGS) entry which is preliminary data.</text>
</comment>
<dbReference type="InterPro" id="IPR006311">
    <property type="entry name" value="TAT_signal"/>
</dbReference>
<feature type="domain" description="SsuA/THI5-like" evidence="2">
    <location>
        <begin position="42"/>
        <end position="253"/>
    </location>
</feature>
<protein>
    <submittedName>
        <fullName evidence="3">ABC transporter substrate-binding protein</fullName>
    </submittedName>
</protein>
<evidence type="ECO:0000313" key="4">
    <source>
        <dbReference type="Proteomes" id="UP001139516"/>
    </source>
</evidence>
<dbReference type="PANTHER" id="PTHR31528:SF15">
    <property type="entry name" value="RIBOFLAVIN-BINDING PROTEIN RIBY"/>
    <property type="match status" value="1"/>
</dbReference>
<accession>A0A9X1YDH9</accession>
<dbReference type="AlphaFoldDB" id="A0A9X1YDH9"/>
<name>A0A9X1YDH9_9PROT</name>
<evidence type="ECO:0000313" key="3">
    <source>
        <dbReference type="EMBL" id="MCK8784546.1"/>
    </source>
</evidence>
<feature type="signal peptide" evidence="1">
    <location>
        <begin position="1"/>
        <end position="27"/>
    </location>
</feature>